<accession>A0A1X7UE72</accession>
<dbReference type="AlphaFoldDB" id="A0A1X7UE72"/>
<protein>
    <submittedName>
        <fullName evidence="1">Uncharacterized protein</fullName>
    </submittedName>
</protein>
<proteinExistence type="predicted"/>
<dbReference type="OrthoDB" id="18190at2759"/>
<evidence type="ECO:0000313" key="1">
    <source>
        <dbReference type="EnsemblMetazoa" id="Aqu2.1.25786_001"/>
    </source>
</evidence>
<dbReference type="EnsemblMetazoa" id="Aqu2.1.25786_001">
    <property type="protein sequence ID" value="Aqu2.1.25786_001"/>
    <property type="gene ID" value="Aqu2.1.25786"/>
</dbReference>
<sequence length="165" mass="18344">MKNNGDQEGYRQFVTQCVTETLESYSLNGVLNLIGRLSCRVPSYEALLLLITEFCNDINPRLCREAMKALAITNAVTNNGRGTIPHSKDPSVTLLLEDAAFIKTCGMVTDGSLQVCCLSTSTGLVERFLLQTLDKKQILHLCYVKSDHDRACELHTQGSWDTGQW</sequence>
<organism evidence="1">
    <name type="scientific">Amphimedon queenslandica</name>
    <name type="common">Sponge</name>
    <dbReference type="NCBI Taxonomy" id="400682"/>
    <lineage>
        <taxon>Eukaryota</taxon>
        <taxon>Metazoa</taxon>
        <taxon>Porifera</taxon>
        <taxon>Demospongiae</taxon>
        <taxon>Heteroscleromorpha</taxon>
        <taxon>Haplosclerida</taxon>
        <taxon>Niphatidae</taxon>
        <taxon>Amphimedon</taxon>
    </lineage>
</organism>
<reference evidence="1" key="1">
    <citation type="submission" date="2017-05" db="UniProtKB">
        <authorList>
            <consortium name="EnsemblMetazoa"/>
        </authorList>
    </citation>
    <scope>IDENTIFICATION</scope>
</reference>
<name>A0A1X7UE72_AMPQE</name>
<dbReference type="InParanoid" id="A0A1X7UE72"/>